<protein>
    <submittedName>
        <fullName evidence="1">Uncharacterized protein</fullName>
    </submittedName>
</protein>
<reference evidence="1 2" key="1">
    <citation type="submission" date="2020-12" db="EMBL/GenBank/DDBJ databases">
        <title>Metabolic potential, ecology and presence of endohyphal bacteria is reflected in genomic diversity of Mucoromycotina.</title>
        <authorList>
            <person name="Muszewska A."/>
            <person name="Okrasinska A."/>
            <person name="Steczkiewicz K."/>
            <person name="Drgas O."/>
            <person name="Orlowska M."/>
            <person name="Perlinska-Lenart U."/>
            <person name="Aleksandrzak-Piekarczyk T."/>
            <person name="Szatraj K."/>
            <person name="Zielenkiewicz U."/>
            <person name="Pilsyk S."/>
            <person name="Malc E."/>
            <person name="Mieczkowski P."/>
            <person name="Kruszewska J.S."/>
            <person name="Biernat P."/>
            <person name="Pawlowska J."/>
        </authorList>
    </citation>
    <scope>NUCLEOTIDE SEQUENCE [LARGE SCALE GENOMIC DNA]</scope>
    <source>
        <strain evidence="1 2">CBS 142.35</strain>
    </source>
</reference>
<dbReference type="InterPro" id="IPR032675">
    <property type="entry name" value="LRR_dom_sf"/>
</dbReference>
<evidence type="ECO:0000313" key="1">
    <source>
        <dbReference type="EMBL" id="KAG2220803.1"/>
    </source>
</evidence>
<dbReference type="Proteomes" id="UP000646827">
    <property type="component" value="Unassembled WGS sequence"/>
</dbReference>
<name>A0A8H7S261_9FUNG</name>
<dbReference type="Gene3D" id="3.80.10.10">
    <property type="entry name" value="Ribonuclease Inhibitor"/>
    <property type="match status" value="1"/>
</dbReference>
<organism evidence="1 2">
    <name type="scientific">Circinella minor</name>
    <dbReference type="NCBI Taxonomy" id="1195481"/>
    <lineage>
        <taxon>Eukaryota</taxon>
        <taxon>Fungi</taxon>
        <taxon>Fungi incertae sedis</taxon>
        <taxon>Mucoromycota</taxon>
        <taxon>Mucoromycotina</taxon>
        <taxon>Mucoromycetes</taxon>
        <taxon>Mucorales</taxon>
        <taxon>Lichtheimiaceae</taxon>
        <taxon>Circinella</taxon>
    </lineage>
</organism>
<dbReference type="SUPFAM" id="SSF52047">
    <property type="entry name" value="RNI-like"/>
    <property type="match status" value="1"/>
</dbReference>
<dbReference type="EMBL" id="JAEPRB010000129">
    <property type="protein sequence ID" value="KAG2220803.1"/>
    <property type="molecule type" value="Genomic_DNA"/>
</dbReference>
<dbReference type="AlphaFoldDB" id="A0A8H7S261"/>
<gene>
    <name evidence="1" type="ORF">INT45_012472</name>
</gene>
<comment type="caution">
    <text evidence="1">The sequence shown here is derived from an EMBL/GenBank/DDBJ whole genome shotgun (WGS) entry which is preliminary data.</text>
</comment>
<proteinExistence type="predicted"/>
<keyword evidence="2" id="KW-1185">Reference proteome</keyword>
<accession>A0A8H7S261</accession>
<evidence type="ECO:0000313" key="2">
    <source>
        <dbReference type="Proteomes" id="UP000646827"/>
    </source>
</evidence>
<dbReference type="OrthoDB" id="2297454at2759"/>
<sequence>MDTVTPTIQYQAQSIIYRTPNLRYFIGASKQLGAKNDRTLIPPDFVLSWCPKLEYYVGDGSYNNGEDFIRDAFTQSSTLLSSAATTTNSHSNNNNNSDNQQRAFQYFCVGNVCDTGQIISVLRKYKDTLKHLKIAQSSDRRHIFQAIPMQQLCTLYCNNINYSMKSIVTLLNSCRNTIQEVQLQHDTEPHILDLLTLQSLQKLPQLRALTIKRVAFTDENSVVTLLTQLPLLENLILEEEKLVTLPEEAAPLSENLRRLTPVETHIISNEDESLLEGPNFFAPLAQCGPNLESVTLKCHGDIGIQFTMLDALAALPSLKSLHVEFIGNYQNQGFHEEKEEQQMLKFLNSFLHRCDNDMNNNITTITSPPKIEKMTLYGVSKLTYNILNILGDFTNLQDFTVLLSGPFPGNRERVVSSDSPLCNVDLSGVWELLRKSKKLKRILFMRMILLGEGIPSIYLTKKLAEQQQDDFQLRKYVVKPGNNQPLFRGKMVIQQIVKIINMDYQ</sequence>